<organism evidence="2">
    <name type="scientific">hydrothermal vent metagenome</name>
    <dbReference type="NCBI Taxonomy" id="652676"/>
    <lineage>
        <taxon>unclassified sequences</taxon>
        <taxon>metagenomes</taxon>
        <taxon>ecological metagenomes</taxon>
    </lineage>
</organism>
<gene>
    <name evidence="2" type="ORF">MNBD_GAMMA26-1231</name>
</gene>
<feature type="domain" description="PepSY" evidence="1">
    <location>
        <begin position="39"/>
        <end position="97"/>
    </location>
</feature>
<dbReference type="InterPro" id="IPR025711">
    <property type="entry name" value="PepSY"/>
</dbReference>
<dbReference type="EMBL" id="UOFX01000056">
    <property type="protein sequence ID" value="VAX09828.1"/>
    <property type="molecule type" value="Genomic_DNA"/>
</dbReference>
<name>A0A3B1BEI3_9ZZZZ</name>
<proteinExistence type="predicted"/>
<sequence>MRKTLTIFLACLLASFSFASDDDYDHEEVRALVEAGVILPLEQILERMWEEHPGRILEVELEREYGRYVYEIELLDEKGRVWELEYDAANGEFLEKEREE</sequence>
<dbReference type="Pfam" id="PF03413">
    <property type="entry name" value="PepSY"/>
    <property type="match status" value="1"/>
</dbReference>
<evidence type="ECO:0000259" key="1">
    <source>
        <dbReference type="Pfam" id="PF03413"/>
    </source>
</evidence>
<protein>
    <submittedName>
        <fullName evidence="2">Phosphonate ABC transporter phosphate-binding periplasmic component (TC 3.A.1.9.1)</fullName>
    </submittedName>
</protein>
<reference evidence="2" key="1">
    <citation type="submission" date="2018-06" db="EMBL/GenBank/DDBJ databases">
        <authorList>
            <person name="Zhirakovskaya E."/>
        </authorList>
    </citation>
    <scope>NUCLEOTIDE SEQUENCE</scope>
</reference>
<accession>A0A3B1BEI3</accession>
<dbReference type="AlphaFoldDB" id="A0A3B1BEI3"/>
<dbReference type="Gene3D" id="3.10.450.40">
    <property type="match status" value="1"/>
</dbReference>
<evidence type="ECO:0000313" key="2">
    <source>
        <dbReference type="EMBL" id="VAX09828.1"/>
    </source>
</evidence>